<keyword evidence="4" id="KW-0479">Metal-binding</keyword>
<dbReference type="PANTHER" id="PTHR12673">
    <property type="entry name" value="FACIOGENITAL DYSPLASIA PROTEIN"/>
    <property type="match status" value="1"/>
</dbReference>
<dbReference type="InterPro" id="IPR011993">
    <property type="entry name" value="PH-like_dom_sf"/>
</dbReference>
<dbReference type="InterPro" id="IPR035899">
    <property type="entry name" value="DBL_dom_sf"/>
</dbReference>
<feature type="domain" description="FYVE-type" evidence="12">
    <location>
        <begin position="947"/>
        <end position="996"/>
    </location>
</feature>
<dbReference type="InterPro" id="IPR001849">
    <property type="entry name" value="PH_domain"/>
</dbReference>
<dbReference type="AlphaFoldDB" id="A0AAV5TRQ1"/>
<feature type="compositionally biased region" description="Basic and acidic residues" evidence="10">
    <location>
        <begin position="153"/>
        <end position="162"/>
    </location>
</feature>
<feature type="compositionally biased region" description="Polar residues" evidence="10">
    <location>
        <begin position="361"/>
        <end position="370"/>
    </location>
</feature>
<dbReference type="SUPFAM" id="SSF48065">
    <property type="entry name" value="DBL homology domain (DH-domain)"/>
    <property type="match status" value="1"/>
</dbReference>
<evidence type="ECO:0000256" key="10">
    <source>
        <dbReference type="SAM" id="MobiDB-lite"/>
    </source>
</evidence>
<keyword evidence="7" id="KW-0206">Cytoskeleton</keyword>
<evidence type="ECO:0000259" key="12">
    <source>
        <dbReference type="PROSITE" id="PS50178"/>
    </source>
</evidence>
<dbReference type="GO" id="GO:0005737">
    <property type="term" value="C:cytoplasm"/>
    <property type="evidence" value="ECO:0007669"/>
    <property type="project" value="TreeGrafter"/>
</dbReference>
<dbReference type="GO" id="GO:0005856">
    <property type="term" value="C:cytoskeleton"/>
    <property type="evidence" value="ECO:0007669"/>
    <property type="project" value="UniProtKB-SubCell"/>
</dbReference>
<feature type="compositionally biased region" description="Acidic residues" evidence="10">
    <location>
        <begin position="281"/>
        <end position="293"/>
    </location>
</feature>
<evidence type="ECO:0000313" key="14">
    <source>
        <dbReference type="Proteomes" id="UP001432027"/>
    </source>
</evidence>
<protein>
    <submittedName>
        <fullName evidence="13">Uncharacterized protein</fullName>
    </submittedName>
</protein>
<feature type="region of interest" description="Disordered" evidence="10">
    <location>
        <begin position="896"/>
        <end position="917"/>
    </location>
</feature>
<dbReference type="Pfam" id="PF01363">
    <property type="entry name" value="FYVE"/>
    <property type="match status" value="1"/>
</dbReference>
<feature type="compositionally biased region" description="Polar residues" evidence="10">
    <location>
        <begin position="235"/>
        <end position="248"/>
    </location>
</feature>
<feature type="domain" description="DH" evidence="11">
    <location>
        <begin position="438"/>
        <end position="642"/>
    </location>
</feature>
<dbReference type="GO" id="GO:0005085">
    <property type="term" value="F:guanyl-nucleotide exchange factor activity"/>
    <property type="evidence" value="ECO:0007669"/>
    <property type="project" value="UniProtKB-KW"/>
</dbReference>
<dbReference type="Pfam" id="PF00621">
    <property type="entry name" value="RhoGEF"/>
    <property type="match status" value="1"/>
</dbReference>
<feature type="compositionally biased region" description="Low complexity" evidence="10">
    <location>
        <begin position="117"/>
        <end position="129"/>
    </location>
</feature>
<feature type="region of interest" description="Disordered" evidence="10">
    <location>
        <begin position="339"/>
        <end position="390"/>
    </location>
</feature>
<evidence type="ECO:0000313" key="13">
    <source>
        <dbReference type="EMBL" id="GMS96971.1"/>
    </source>
</evidence>
<gene>
    <name evidence="13" type="ORF">PENTCL1PPCAC_19146</name>
</gene>
<dbReference type="Gene3D" id="1.20.900.10">
    <property type="entry name" value="Dbl homology (DH) domain"/>
    <property type="match status" value="1"/>
</dbReference>
<proteinExistence type="predicted"/>
<evidence type="ECO:0000256" key="3">
    <source>
        <dbReference type="ARBA" id="ARBA00022658"/>
    </source>
</evidence>
<evidence type="ECO:0000259" key="11">
    <source>
        <dbReference type="PROSITE" id="PS50010"/>
    </source>
</evidence>
<dbReference type="InterPro" id="IPR000306">
    <property type="entry name" value="Znf_FYVE"/>
</dbReference>
<dbReference type="SUPFAM" id="SSF50729">
    <property type="entry name" value="PH domain-like"/>
    <property type="match status" value="1"/>
</dbReference>
<dbReference type="PANTHER" id="PTHR12673:SF271">
    <property type="entry name" value="FYVE, RHOGEF AND PH DOMAIN-CONTAINING PROTEIN TAG-77"/>
    <property type="match status" value="1"/>
</dbReference>
<feature type="region of interest" description="Disordered" evidence="10">
    <location>
        <begin position="843"/>
        <end position="880"/>
    </location>
</feature>
<dbReference type="Gene3D" id="3.30.40.10">
    <property type="entry name" value="Zinc/RING finger domain, C3HC4 (zinc finger)"/>
    <property type="match status" value="1"/>
</dbReference>
<dbReference type="InterPro" id="IPR000219">
    <property type="entry name" value="DH_dom"/>
</dbReference>
<feature type="coiled-coil region" evidence="9">
    <location>
        <begin position="758"/>
        <end position="785"/>
    </location>
</feature>
<feature type="compositionally biased region" description="Basic residues" evidence="10">
    <location>
        <begin position="168"/>
        <end position="180"/>
    </location>
</feature>
<keyword evidence="14" id="KW-1185">Reference proteome</keyword>
<feature type="compositionally biased region" description="Basic and acidic residues" evidence="10">
    <location>
        <begin position="268"/>
        <end position="280"/>
    </location>
</feature>
<evidence type="ECO:0000256" key="6">
    <source>
        <dbReference type="ARBA" id="ARBA00022833"/>
    </source>
</evidence>
<dbReference type="GO" id="GO:0007010">
    <property type="term" value="P:cytoskeleton organization"/>
    <property type="evidence" value="ECO:0007669"/>
    <property type="project" value="TreeGrafter"/>
</dbReference>
<feature type="region of interest" description="Disordered" evidence="10">
    <location>
        <begin position="232"/>
        <end position="305"/>
    </location>
</feature>
<feature type="non-terminal residue" evidence="13">
    <location>
        <position position="1"/>
    </location>
</feature>
<dbReference type="PROSITE" id="PS50010">
    <property type="entry name" value="DH_2"/>
    <property type="match status" value="1"/>
</dbReference>
<feature type="region of interest" description="Disordered" evidence="10">
    <location>
        <begin position="1"/>
        <end position="211"/>
    </location>
</feature>
<dbReference type="InterPro" id="IPR051092">
    <property type="entry name" value="FYVE_RhoGEF_PH"/>
</dbReference>
<keyword evidence="9" id="KW-0175">Coiled coil</keyword>
<dbReference type="SMART" id="SM00325">
    <property type="entry name" value="RhoGEF"/>
    <property type="match status" value="1"/>
</dbReference>
<organism evidence="13 14">
    <name type="scientific">Pristionchus entomophagus</name>
    <dbReference type="NCBI Taxonomy" id="358040"/>
    <lineage>
        <taxon>Eukaryota</taxon>
        <taxon>Metazoa</taxon>
        <taxon>Ecdysozoa</taxon>
        <taxon>Nematoda</taxon>
        <taxon>Chromadorea</taxon>
        <taxon>Rhabditida</taxon>
        <taxon>Rhabditina</taxon>
        <taxon>Diplogasteromorpha</taxon>
        <taxon>Diplogasteroidea</taxon>
        <taxon>Neodiplogasteridae</taxon>
        <taxon>Pristionchus</taxon>
    </lineage>
</organism>
<dbReference type="SMART" id="SM00233">
    <property type="entry name" value="PH"/>
    <property type="match status" value="2"/>
</dbReference>
<dbReference type="GO" id="GO:0008270">
    <property type="term" value="F:zinc ion binding"/>
    <property type="evidence" value="ECO:0007669"/>
    <property type="project" value="UniProtKB-KW"/>
</dbReference>
<dbReference type="Proteomes" id="UP001432027">
    <property type="component" value="Unassembled WGS sequence"/>
</dbReference>
<dbReference type="InterPro" id="IPR017455">
    <property type="entry name" value="Znf_FYVE-rel"/>
</dbReference>
<evidence type="ECO:0000256" key="8">
    <source>
        <dbReference type="PROSITE-ProRule" id="PRU00091"/>
    </source>
</evidence>
<sequence>EDTDAADSFKFSDLRSRFEGAKNGTNPLKPTTSQEGGNGGGGSSTRGNVPRPSSSNGSTNGAGGGGDVPRPPSRDGLTNGRGGGNGSLPVNSNGATNGAAGGGRGNESRPLPPSKPQPLQLQLPSLLRPPALPTKPVHPFGSRPGPSTAGASEGREERRDSTEGSILPRKKPPLAPKPKHLLADYKPAPSTPERNESRTSDKAESLESVRVRAKRIADQLYAQAERRMSVRIGENGSSVPGTPINLSAPSLPLPTMHEEGNDEEEEVRVEIENGRTRHDSDSDDAYADSEVDSEESRSTADTASHQGFGRLSQRYASSISGYGSADLHSAIMRELASKGIAPGSNGSSLPHSIGKMRTESTRQQARSVSGSALHASSPKSDISSLASSSVHSFPENGSGSGIAAMSACSGPSLLQEAADICVPDYATGDEKEDGRLKKLHYAALEFLTVQRMFVEYLNMIINVYPSYLEKYGEHVGRTIIAPPTASTTVHHGEGFHVVQRVQKHLIPYYEFHKMLLKDIGEMMDKWSSHSPCMSTIFARTAPFLKQCVPFLKEKSKIADEMTRLLKEDVDFAAATLSFEQHVFNRGVGAVIQQLDQVHQNFMRYKLLMQSYIKFLPEESEEWERTDSVIRTLEKINMEVNQSMGLPNSDQLMRLATLFQGQFDVFKPGRRLIRQENVDKQTRKETQPRILVLFSDTLWLCRVMSSLGSAGMFDMARSYAIPIEDVRVEITNHFDYDCYMEILSKRKSAGLWFKCASARDEWRKLIEKAKNEMIALRERLQGARKRSSRTLPAVVPDDPTVGELQRTDSGLHCNGTAAAAAAVPTRSAPPPPPLARPHSIIVAEGGGGGNESRRMSQDTHDDEDDFARSHEEEEEEEEMVTPVVGLDDSINGSFVNERLRSSEPRKGPRHKVSARASSSHSASPFFEIGEQPVWINDQMSTKCLMDGCENDFNLFHRRHHCRNCGWLICKKCRGYAPVQRLRFEREIVCPECYDDIEAAYMAGTLFPSNFLLEMEKGVYWLAVTKGKKGKERIERVNPAALFSPPHNRGLKRQQNIDQRMRQGDTVYGKVFLKTKRGESEMHAHLADDGLVLAFYKAAFDKHPTEQHVIYGFSLMEEDAVTESGRVLSGKRFILRHTNQHGTESQRVISFRVVSDTAARMWSAALQKALRNENLDDDEDD</sequence>
<feature type="compositionally biased region" description="Basic and acidic residues" evidence="10">
    <location>
        <begin position="193"/>
        <end position="210"/>
    </location>
</feature>
<feature type="compositionally biased region" description="Polar residues" evidence="10">
    <location>
        <begin position="377"/>
        <end position="390"/>
    </location>
</feature>
<dbReference type="PROSITE" id="PS50178">
    <property type="entry name" value="ZF_FYVE"/>
    <property type="match status" value="1"/>
</dbReference>
<comment type="subcellular location">
    <subcellularLocation>
        <location evidence="1">Cytoplasm</location>
        <location evidence="1">Cytoskeleton</location>
    </subcellularLocation>
</comment>
<feature type="compositionally biased region" description="Basic and acidic residues" evidence="10">
    <location>
        <begin position="10"/>
        <end position="20"/>
    </location>
</feature>
<evidence type="ECO:0000256" key="1">
    <source>
        <dbReference type="ARBA" id="ARBA00004245"/>
    </source>
</evidence>
<keyword evidence="5 8" id="KW-0863">Zinc-finger</keyword>
<accession>A0AAV5TRQ1</accession>
<evidence type="ECO:0000256" key="7">
    <source>
        <dbReference type="ARBA" id="ARBA00023212"/>
    </source>
</evidence>
<comment type="caution">
    <text evidence="13">The sequence shown here is derived from an EMBL/GenBank/DDBJ whole genome shotgun (WGS) entry which is preliminary data.</text>
</comment>
<evidence type="ECO:0000256" key="2">
    <source>
        <dbReference type="ARBA" id="ARBA00022490"/>
    </source>
</evidence>
<dbReference type="EMBL" id="BTSX01000004">
    <property type="protein sequence ID" value="GMS96971.1"/>
    <property type="molecule type" value="Genomic_DNA"/>
</dbReference>
<dbReference type="SMART" id="SM00064">
    <property type="entry name" value="FYVE"/>
    <property type="match status" value="1"/>
</dbReference>
<dbReference type="InterPro" id="IPR011011">
    <property type="entry name" value="Znf_FYVE_PHD"/>
</dbReference>
<reference evidence="13" key="1">
    <citation type="submission" date="2023-10" db="EMBL/GenBank/DDBJ databases">
        <title>Genome assembly of Pristionchus species.</title>
        <authorList>
            <person name="Yoshida K."/>
            <person name="Sommer R.J."/>
        </authorList>
    </citation>
    <scope>NUCLEOTIDE SEQUENCE</scope>
    <source>
        <strain evidence="13">RS0144</strain>
    </source>
</reference>
<dbReference type="SUPFAM" id="SSF57903">
    <property type="entry name" value="FYVE/PHD zinc finger"/>
    <property type="match status" value="1"/>
</dbReference>
<keyword evidence="3" id="KW-0344">Guanine-nucleotide releasing factor</keyword>
<keyword evidence="6" id="KW-0862">Zinc</keyword>
<evidence type="ECO:0000256" key="9">
    <source>
        <dbReference type="SAM" id="Coils"/>
    </source>
</evidence>
<evidence type="ECO:0000256" key="4">
    <source>
        <dbReference type="ARBA" id="ARBA00022723"/>
    </source>
</evidence>
<feature type="compositionally biased region" description="Basic and acidic residues" evidence="10">
    <location>
        <begin position="896"/>
        <end position="905"/>
    </location>
</feature>
<keyword evidence="2" id="KW-0963">Cytoplasm</keyword>
<dbReference type="InterPro" id="IPR013083">
    <property type="entry name" value="Znf_RING/FYVE/PHD"/>
</dbReference>
<evidence type="ECO:0000256" key="5">
    <source>
        <dbReference type="ARBA" id="ARBA00022771"/>
    </source>
</evidence>
<name>A0AAV5TRQ1_9BILA</name>
<dbReference type="GO" id="GO:0046847">
    <property type="term" value="P:filopodium assembly"/>
    <property type="evidence" value="ECO:0007669"/>
    <property type="project" value="TreeGrafter"/>
</dbReference>
<dbReference type="Gene3D" id="2.30.29.30">
    <property type="entry name" value="Pleckstrin-homology domain (PH domain)/Phosphotyrosine-binding domain (PTB)"/>
    <property type="match status" value="1"/>
</dbReference>